<dbReference type="Pfam" id="PF19303">
    <property type="entry name" value="Anticodon_3"/>
    <property type="match status" value="1"/>
</dbReference>
<dbReference type="PROSITE" id="PS50886">
    <property type="entry name" value="TRBD"/>
    <property type="match status" value="1"/>
</dbReference>
<dbReference type="InterPro" id="IPR029038">
    <property type="entry name" value="MetRS_Zn"/>
</dbReference>
<evidence type="ECO:0000256" key="12">
    <source>
        <dbReference type="ARBA" id="ARBA00022833"/>
    </source>
</evidence>
<evidence type="ECO:0000259" key="21">
    <source>
        <dbReference type="PROSITE" id="PS50886"/>
    </source>
</evidence>
<comment type="caution">
    <text evidence="22">The sequence shown here is derived from an EMBL/GenBank/DDBJ whole genome shotgun (WGS) entry which is preliminary data.</text>
</comment>
<reference evidence="22" key="2">
    <citation type="journal article" date="2021" name="PeerJ">
        <title>Extensive microbial diversity within the chicken gut microbiome revealed by metagenomics and culture.</title>
        <authorList>
            <person name="Gilroy R."/>
            <person name="Ravi A."/>
            <person name="Getino M."/>
            <person name="Pursley I."/>
            <person name="Horton D.L."/>
            <person name="Alikhan N.F."/>
            <person name="Baker D."/>
            <person name="Gharbi K."/>
            <person name="Hall N."/>
            <person name="Watson M."/>
            <person name="Adriaenssens E.M."/>
            <person name="Foster-Nyarko E."/>
            <person name="Jarju S."/>
            <person name="Secka A."/>
            <person name="Antonio M."/>
            <person name="Oren A."/>
            <person name="Chaudhuri R.R."/>
            <person name="La Ragione R."/>
            <person name="Hildebrand F."/>
            <person name="Pallen M.J."/>
        </authorList>
    </citation>
    <scope>NUCLEOTIDE SEQUENCE</scope>
    <source>
        <strain evidence="22">35461</strain>
    </source>
</reference>
<sequence>MDKRKIIVTSALPYANGALHLGHLVEYLQTDFWARYQRMMGHDVVYVCADDTHGTPIMIRARQEGTTPEAVIARSYEARVKEFGAFEMGFDRYGSTNCEENRILSEQIYLRLKERGLISSRPVNQLYCERCGMFLPDRFVKGTCPRCGAPDRDGDNCSVCGATYNTTELKDPHCAICGGTPVMRQSEQLFVELEPCRDFLKRWLPDHTDKGTAEKLLEWFNEPLRGWNISRDAPYFGFKIPGYDDKYFYVWLDAPIGYMATLWAWAKERGQTLEDWWQDPKAEIYHFIGKDIVRFHCLFWPSELENAGYRTPTQVFVHGFLMVNGAKMSKSEGTFISAATYLKHLPAQALRFYYACKLNGTVDDMNLDLKDFVGRVNSDLVGKITNLASRGAQMLNKSCGGRLGAIDPDSRALLQACRAQLPELLDAYERRDFCRAMVLVREWADKANQLFDAKMPWKLVKEDPDATRDVLTGTLNLFRLMAIALKPVLPAYAAKVEALFGEAPYAFADAARDLEDRPIAPYEHLAARIDPKAVEAMVAETKAQSAAKPAPKLSEQDVKKGIRQLAHAPAQATFPEPLADTVAIDDFAKLDLRLATVLAAEPVPESDKLLRLTLDVGEAKPRTVFAGIKKHCPPESLPGTQVVMVANLAPRKMRFGVSEGMVLAAQGPDGALALLRPSAPLPNGA</sequence>
<evidence type="ECO:0000256" key="14">
    <source>
        <dbReference type="ARBA" id="ARBA00022884"/>
    </source>
</evidence>
<evidence type="ECO:0000256" key="2">
    <source>
        <dbReference type="ARBA" id="ARBA00004496"/>
    </source>
</evidence>
<evidence type="ECO:0000313" key="23">
    <source>
        <dbReference type="Proteomes" id="UP000886845"/>
    </source>
</evidence>
<dbReference type="EMBL" id="DVOR01000249">
    <property type="protein sequence ID" value="HIV10036.1"/>
    <property type="molecule type" value="Genomic_DNA"/>
</dbReference>
<protein>
    <recommendedName>
        <fullName evidence="6">Methionine--tRNA ligase</fullName>
        <ecNumber evidence="5">6.1.1.10</ecNumber>
    </recommendedName>
    <alternativeName>
        <fullName evidence="17">Methionyl-tRNA synthetase</fullName>
    </alternativeName>
</protein>
<evidence type="ECO:0000256" key="6">
    <source>
        <dbReference type="ARBA" id="ARBA00018753"/>
    </source>
</evidence>
<evidence type="ECO:0000256" key="8">
    <source>
        <dbReference type="ARBA" id="ARBA00022555"/>
    </source>
</evidence>
<comment type="similarity">
    <text evidence="3">Belongs to the class-I aminoacyl-tRNA synthetase family. MetG type 1 subfamily.</text>
</comment>
<dbReference type="Gene3D" id="2.40.50.140">
    <property type="entry name" value="Nucleic acid-binding proteins"/>
    <property type="match status" value="1"/>
</dbReference>
<evidence type="ECO:0000256" key="1">
    <source>
        <dbReference type="ARBA" id="ARBA00003314"/>
    </source>
</evidence>
<evidence type="ECO:0000313" key="22">
    <source>
        <dbReference type="EMBL" id="HIV10036.1"/>
    </source>
</evidence>
<evidence type="ECO:0000256" key="3">
    <source>
        <dbReference type="ARBA" id="ARBA00008258"/>
    </source>
</evidence>
<dbReference type="InterPro" id="IPR015413">
    <property type="entry name" value="Methionyl/Leucyl_tRNA_Synth"/>
</dbReference>
<proteinExistence type="inferred from homology"/>
<comment type="function">
    <text evidence="1">Is required not only for elongation of protein synthesis but also for the initiation of all mRNA translation through initiator tRNA(fMet) aminoacylation.</text>
</comment>
<dbReference type="Pfam" id="PF09334">
    <property type="entry name" value="tRNA-synt_1g"/>
    <property type="match status" value="1"/>
</dbReference>
<dbReference type="Gene3D" id="2.20.28.20">
    <property type="entry name" value="Methionyl-tRNA synthetase, Zn-domain"/>
    <property type="match status" value="1"/>
</dbReference>
<dbReference type="CDD" id="cd07957">
    <property type="entry name" value="Anticodon_Ia_Met"/>
    <property type="match status" value="1"/>
</dbReference>
<keyword evidence="10" id="KW-0479">Metal-binding</keyword>
<evidence type="ECO:0000256" key="5">
    <source>
        <dbReference type="ARBA" id="ARBA00012838"/>
    </source>
</evidence>
<dbReference type="InterPro" id="IPR004495">
    <property type="entry name" value="Met-tRNA-synth_bsu_C"/>
</dbReference>
<dbReference type="FunFam" id="2.20.28.20:FF:000001">
    <property type="entry name" value="Methionine--tRNA ligase"/>
    <property type="match status" value="1"/>
</dbReference>
<keyword evidence="12" id="KW-0862">Zinc</keyword>
<evidence type="ECO:0000256" key="9">
    <source>
        <dbReference type="ARBA" id="ARBA00022598"/>
    </source>
</evidence>
<keyword evidence="16 20" id="KW-0030">Aminoacyl-tRNA synthetase</keyword>
<evidence type="ECO:0000256" key="18">
    <source>
        <dbReference type="ARBA" id="ARBA00047364"/>
    </source>
</evidence>
<dbReference type="SUPFAM" id="SSF50249">
    <property type="entry name" value="Nucleic acid-binding proteins"/>
    <property type="match status" value="1"/>
</dbReference>
<dbReference type="PANTHER" id="PTHR45765:SF1">
    <property type="entry name" value="METHIONINE--TRNA LIGASE, CYTOPLASMIC"/>
    <property type="match status" value="1"/>
</dbReference>
<keyword evidence="7" id="KW-0963">Cytoplasm</keyword>
<dbReference type="SUPFAM" id="SSF57770">
    <property type="entry name" value="Methionyl-tRNA synthetase (MetRS), Zn-domain"/>
    <property type="match status" value="1"/>
</dbReference>
<dbReference type="GO" id="GO:0000049">
    <property type="term" value="F:tRNA binding"/>
    <property type="evidence" value="ECO:0007669"/>
    <property type="project" value="UniProtKB-UniRule"/>
</dbReference>
<keyword evidence="9 20" id="KW-0436">Ligase</keyword>
<accession>A0A9D1NNP6</accession>
<dbReference type="PRINTS" id="PR01041">
    <property type="entry name" value="TRNASYNTHMET"/>
</dbReference>
<dbReference type="GO" id="GO:0004825">
    <property type="term" value="F:methionine-tRNA ligase activity"/>
    <property type="evidence" value="ECO:0007669"/>
    <property type="project" value="UniProtKB-EC"/>
</dbReference>
<dbReference type="InterPro" id="IPR009080">
    <property type="entry name" value="tRNAsynth_Ia_anticodon-bd"/>
</dbReference>
<dbReference type="InterPro" id="IPR002547">
    <property type="entry name" value="tRNA-bd_dom"/>
</dbReference>
<comment type="subunit">
    <text evidence="4">Homodimer.</text>
</comment>
<dbReference type="SUPFAM" id="SSF52374">
    <property type="entry name" value="Nucleotidylyl transferase"/>
    <property type="match status" value="1"/>
</dbReference>
<dbReference type="GO" id="GO:0046872">
    <property type="term" value="F:metal ion binding"/>
    <property type="evidence" value="ECO:0007669"/>
    <property type="project" value="UniProtKB-KW"/>
</dbReference>
<dbReference type="PANTHER" id="PTHR45765">
    <property type="entry name" value="METHIONINE--TRNA LIGASE"/>
    <property type="match status" value="1"/>
</dbReference>
<dbReference type="NCBIfam" id="NF001100">
    <property type="entry name" value="PRK00133.1"/>
    <property type="match status" value="1"/>
</dbReference>
<dbReference type="EC" id="6.1.1.10" evidence="5"/>
<evidence type="ECO:0000256" key="19">
    <source>
        <dbReference type="PROSITE-ProRule" id="PRU00209"/>
    </source>
</evidence>
<dbReference type="InterPro" id="IPR014758">
    <property type="entry name" value="Met-tRNA_synth"/>
</dbReference>
<dbReference type="InterPro" id="IPR033911">
    <property type="entry name" value="MetRS_core"/>
</dbReference>
<evidence type="ECO:0000256" key="13">
    <source>
        <dbReference type="ARBA" id="ARBA00022840"/>
    </source>
</evidence>
<dbReference type="FunFam" id="2.40.50.140:FF:000042">
    <property type="entry name" value="Methionine--tRNA ligase"/>
    <property type="match status" value="1"/>
</dbReference>
<reference evidence="22" key="1">
    <citation type="submission" date="2020-10" db="EMBL/GenBank/DDBJ databases">
        <authorList>
            <person name="Gilroy R."/>
        </authorList>
    </citation>
    <scope>NUCLEOTIDE SEQUENCE</scope>
    <source>
        <strain evidence="22">35461</strain>
    </source>
</reference>
<evidence type="ECO:0000256" key="7">
    <source>
        <dbReference type="ARBA" id="ARBA00022490"/>
    </source>
</evidence>
<keyword evidence="8 19" id="KW-0820">tRNA-binding</keyword>
<organism evidence="22 23">
    <name type="scientific">Candidatus Spyradenecus faecavium</name>
    <dbReference type="NCBI Taxonomy" id="2840947"/>
    <lineage>
        <taxon>Bacteria</taxon>
        <taxon>Pseudomonadati</taxon>
        <taxon>Lentisphaerota</taxon>
        <taxon>Lentisphaeria</taxon>
        <taxon>Lentisphaerales</taxon>
        <taxon>Lentisphaeraceae</taxon>
        <taxon>Lentisphaeraceae incertae sedis</taxon>
        <taxon>Candidatus Spyradenecus</taxon>
    </lineage>
</organism>
<keyword evidence="13 20" id="KW-0067">ATP-binding</keyword>
<dbReference type="SUPFAM" id="SSF47323">
    <property type="entry name" value="Anticodon-binding domain of a subclass of class I aminoacyl-tRNA synthetases"/>
    <property type="match status" value="1"/>
</dbReference>
<dbReference type="CDD" id="cd02800">
    <property type="entry name" value="tRNA_bind_EcMetRS_like"/>
    <property type="match status" value="1"/>
</dbReference>
<gene>
    <name evidence="22" type="primary">metG</name>
    <name evidence="22" type="ORF">IAC79_07980</name>
</gene>
<keyword evidence="15 20" id="KW-0648">Protein biosynthesis</keyword>
<dbReference type="InterPro" id="IPR001412">
    <property type="entry name" value="aa-tRNA-synth_I_CS"/>
</dbReference>
<comment type="catalytic activity">
    <reaction evidence="18">
        <text>tRNA(Met) + L-methionine + ATP = L-methionyl-tRNA(Met) + AMP + diphosphate</text>
        <dbReference type="Rhea" id="RHEA:13481"/>
        <dbReference type="Rhea" id="RHEA-COMP:9667"/>
        <dbReference type="Rhea" id="RHEA-COMP:9698"/>
        <dbReference type="ChEBI" id="CHEBI:30616"/>
        <dbReference type="ChEBI" id="CHEBI:33019"/>
        <dbReference type="ChEBI" id="CHEBI:57844"/>
        <dbReference type="ChEBI" id="CHEBI:78442"/>
        <dbReference type="ChEBI" id="CHEBI:78530"/>
        <dbReference type="ChEBI" id="CHEBI:456215"/>
        <dbReference type="EC" id="6.1.1.10"/>
    </reaction>
</comment>
<dbReference type="InterPro" id="IPR023458">
    <property type="entry name" value="Met-tRNA_ligase_1"/>
</dbReference>
<keyword evidence="14 19" id="KW-0694">RNA-binding</keyword>
<dbReference type="HAMAP" id="MF_00098">
    <property type="entry name" value="Met_tRNA_synth_type1"/>
    <property type="match status" value="1"/>
</dbReference>
<dbReference type="Pfam" id="PF01588">
    <property type="entry name" value="tRNA_bind"/>
    <property type="match status" value="1"/>
</dbReference>
<keyword evidence="11 20" id="KW-0547">Nucleotide-binding</keyword>
<comment type="subcellular location">
    <subcellularLocation>
        <location evidence="2">Cytoplasm</location>
    </subcellularLocation>
</comment>
<evidence type="ECO:0000256" key="4">
    <source>
        <dbReference type="ARBA" id="ARBA00011738"/>
    </source>
</evidence>
<evidence type="ECO:0000256" key="10">
    <source>
        <dbReference type="ARBA" id="ARBA00022723"/>
    </source>
</evidence>
<dbReference type="InterPro" id="IPR012340">
    <property type="entry name" value="NA-bd_OB-fold"/>
</dbReference>
<feature type="domain" description="TRNA-binding" evidence="21">
    <location>
        <begin position="586"/>
        <end position="685"/>
    </location>
</feature>
<dbReference type="InterPro" id="IPR014729">
    <property type="entry name" value="Rossmann-like_a/b/a_fold"/>
</dbReference>
<dbReference type="Proteomes" id="UP000886845">
    <property type="component" value="Unassembled WGS sequence"/>
</dbReference>
<evidence type="ECO:0000256" key="20">
    <source>
        <dbReference type="RuleBase" id="RU363039"/>
    </source>
</evidence>
<dbReference type="GO" id="GO:0005829">
    <property type="term" value="C:cytosol"/>
    <property type="evidence" value="ECO:0007669"/>
    <property type="project" value="TreeGrafter"/>
</dbReference>
<evidence type="ECO:0000256" key="11">
    <source>
        <dbReference type="ARBA" id="ARBA00022741"/>
    </source>
</evidence>
<dbReference type="NCBIfam" id="TIGR00398">
    <property type="entry name" value="metG"/>
    <property type="match status" value="1"/>
</dbReference>
<feature type="non-terminal residue" evidence="22">
    <location>
        <position position="685"/>
    </location>
</feature>
<evidence type="ECO:0000256" key="16">
    <source>
        <dbReference type="ARBA" id="ARBA00023146"/>
    </source>
</evidence>
<evidence type="ECO:0000256" key="17">
    <source>
        <dbReference type="ARBA" id="ARBA00030904"/>
    </source>
</evidence>
<dbReference type="Gene3D" id="1.10.730.10">
    <property type="entry name" value="Isoleucyl-tRNA Synthetase, Domain 1"/>
    <property type="match status" value="1"/>
</dbReference>
<dbReference type="CDD" id="cd00814">
    <property type="entry name" value="MetRS_core"/>
    <property type="match status" value="1"/>
</dbReference>
<name>A0A9D1NNP6_9BACT</name>
<dbReference type="Gene3D" id="3.40.50.620">
    <property type="entry name" value="HUPs"/>
    <property type="match status" value="1"/>
</dbReference>
<dbReference type="PROSITE" id="PS00178">
    <property type="entry name" value="AA_TRNA_LIGASE_I"/>
    <property type="match status" value="1"/>
</dbReference>
<dbReference type="GO" id="GO:0006431">
    <property type="term" value="P:methionyl-tRNA aminoacylation"/>
    <property type="evidence" value="ECO:0007669"/>
    <property type="project" value="InterPro"/>
</dbReference>
<dbReference type="InterPro" id="IPR041872">
    <property type="entry name" value="Anticodon_Met"/>
</dbReference>
<evidence type="ECO:0000256" key="15">
    <source>
        <dbReference type="ARBA" id="ARBA00022917"/>
    </source>
</evidence>
<dbReference type="AlphaFoldDB" id="A0A9D1NNP6"/>
<dbReference type="GO" id="GO:0005524">
    <property type="term" value="F:ATP binding"/>
    <property type="evidence" value="ECO:0007669"/>
    <property type="project" value="UniProtKB-KW"/>
</dbReference>